<dbReference type="SUPFAM" id="SSF101898">
    <property type="entry name" value="NHL repeat"/>
    <property type="match status" value="1"/>
</dbReference>
<evidence type="ECO:0000313" key="4">
    <source>
        <dbReference type="EMBL" id="WEK37410.1"/>
    </source>
</evidence>
<feature type="domain" description="Secretion system C-terminal sorting" evidence="3">
    <location>
        <begin position="712"/>
        <end position="787"/>
    </location>
</feature>
<dbReference type="InterPro" id="IPR013783">
    <property type="entry name" value="Ig-like_fold"/>
</dbReference>
<proteinExistence type="predicted"/>
<dbReference type="InterPro" id="IPR015943">
    <property type="entry name" value="WD40/YVTN_repeat-like_dom_sf"/>
</dbReference>
<dbReference type="NCBIfam" id="TIGR04183">
    <property type="entry name" value="Por_Secre_tail"/>
    <property type="match status" value="1"/>
</dbReference>
<dbReference type="SUPFAM" id="SSF63829">
    <property type="entry name" value="Calcium-dependent phosphotriesterase"/>
    <property type="match status" value="1"/>
</dbReference>
<dbReference type="InterPro" id="IPR026444">
    <property type="entry name" value="Secre_tail"/>
</dbReference>
<sequence>MKARKYALAILLASIGMLAFSISLKAQTLDCSKSVFNLTTNTAATTAAIGNQLEYTIVIKNLGGVVLTNAILLDNIPAGCSYIAGSTTLNNYAVADVGGAMPFSGSGSSINTPLQAVGALAAGATATIKFKVRVTANGGAITNYAIVECRNNSSNIVQGTNSVVTNLSADALCSTVYTSVATSAGGIPGNGYYYKNIKVLNTNNGQSSTGTLYTGGSGICKNAITGATLSPGSILYYASAIGYDRNTNRIYFVNNESNPAQDLCYIDLNSSPVTAYRFVGQQLETNTASGYAINRMGFASDGYGYAITTNGKSFIRFSVGAGNALTIDRPGPLINDPNNGSDNDILDEAGGDIFGDGSGNLYLVANSAKLYKINPNTRITTYLGTVNPFPADASNSIAVDAAGNVYIGGAYRTVYKVNLATMAGTSLNGSNSTNVYTTGDYTSCAFPVLAPLLTANKTYSNINGNMFIVGGDTVEYRIEVINSGNINAAGVKLHDALPAGTLYIANSTRVNGSYVADVNGEMPFSVTGGKLINSAGESAGIIRPGESYKAVLTFRAKVPALTYVCNQSKITLLDANGNTIYIYSNDPSVPAGGQNPTCFFSDGTLPLRNLEFTGSLLNDRSQLEWLVQQEQNISYYEVQYSEDGSHFSAIGQVSSKGNTNGTHEYSFTDNNHVTVANRYYRLKAVGARDGDETLSPIVKLSLRSLQTVKVQPNPFEKELKVKLNLRNPEQVRIRLLDISGQQLYKTDERLSRGDHTIDIPVSARMSPGVYLLEIFTGSDNYVVRQKLIRR</sequence>
<dbReference type="NCBIfam" id="TIGR01451">
    <property type="entry name" value="B_ant_repeat"/>
    <property type="match status" value="2"/>
</dbReference>
<dbReference type="Pfam" id="PF01345">
    <property type="entry name" value="DUF11"/>
    <property type="match status" value="2"/>
</dbReference>
<evidence type="ECO:0000313" key="5">
    <source>
        <dbReference type="Proteomes" id="UP001220610"/>
    </source>
</evidence>
<dbReference type="Pfam" id="PF18962">
    <property type="entry name" value="Por_Secre_tail"/>
    <property type="match status" value="1"/>
</dbReference>
<feature type="domain" description="DUF11" evidence="2">
    <location>
        <begin position="469"/>
        <end position="527"/>
    </location>
</feature>
<dbReference type="EMBL" id="CP119311">
    <property type="protein sequence ID" value="WEK37410.1"/>
    <property type="molecule type" value="Genomic_DNA"/>
</dbReference>
<protein>
    <submittedName>
        <fullName evidence="4">T9SS type A sorting domain-containing protein</fullName>
    </submittedName>
</protein>
<gene>
    <name evidence="4" type="ORF">P0Y53_07845</name>
</gene>
<keyword evidence="1" id="KW-0732">Signal</keyword>
<dbReference type="InterPro" id="IPR051172">
    <property type="entry name" value="Chlamydia_OmcB"/>
</dbReference>
<dbReference type="Gene3D" id="2.60.40.10">
    <property type="entry name" value="Immunoglobulins"/>
    <property type="match status" value="1"/>
</dbReference>
<evidence type="ECO:0000256" key="1">
    <source>
        <dbReference type="SAM" id="SignalP"/>
    </source>
</evidence>
<dbReference type="AlphaFoldDB" id="A0AAJ5WZQ6"/>
<reference evidence="4" key="1">
    <citation type="submission" date="2023-03" db="EMBL/GenBank/DDBJ databases">
        <title>Andean soil-derived lignocellulolytic bacterial consortium as a source of novel taxa and putative plastic-active enzymes.</title>
        <authorList>
            <person name="Diaz-Garcia L."/>
            <person name="Chuvochina M."/>
            <person name="Feuerriegel G."/>
            <person name="Bunk B."/>
            <person name="Sproer C."/>
            <person name="Streit W.R."/>
            <person name="Rodriguez L.M."/>
            <person name="Overmann J."/>
            <person name="Jimenez D.J."/>
        </authorList>
    </citation>
    <scope>NUCLEOTIDE SEQUENCE</scope>
    <source>
        <strain evidence="4">MAG 7</strain>
    </source>
</reference>
<dbReference type="InterPro" id="IPR047589">
    <property type="entry name" value="DUF11_rpt"/>
</dbReference>
<dbReference type="Gene3D" id="2.130.10.10">
    <property type="entry name" value="YVTN repeat-like/Quinoprotein amine dehydrogenase"/>
    <property type="match status" value="1"/>
</dbReference>
<name>A0AAJ5WZQ6_9BACT</name>
<accession>A0AAJ5WZQ6</accession>
<evidence type="ECO:0000259" key="3">
    <source>
        <dbReference type="Pfam" id="PF18962"/>
    </source>
</evidence>
<dbReference type="PANTHER" id="PTHR34819:SF5">
    <property type="entry name" value="CONSERVED REPEAT DOMAIN PROTEIN"/>
    <property type="match status" value="1"/>
</dbReference>
<feature type="domain" description="DUF11" evidence="2">
    <location>
        <begin position="39"/>
        <end position="152"/>
    </location>
</feature>
<dbReference type="PANTHER" id="PTHR34819">
    <property type="entry name" value="LARGE CYSTEINE-RICH PERIPLASMIC PROTEIN OMCB"/>
    <property type="match status" value="1"/>
</dbReference>
<feature type="chain" id="PRO_5042513290" evidence="1">
    <location>
        <begin position="27"/>
        <end position="790"/>
    </location>
</feature>
<dbReference type="InterPro" id="IPR001434">
    <property type="entry name" value="OmcB-like_DUF11"/>
</dbReference>
<organism evidence="4 5">
    <name type="scientific">Candidatus Pseudobacter hemicellulosilyticus</name>
    <dbReference type="NCBI Taxonomy" id="3121375"/>
    <lineage>
        <taxon>Bacteria</taxon>
        <taxon>Pseudomonadati</taxon>
        <taxon>Bacteroidota</taxon>
        <taxon>Chitinophagia</taxon>
        <taxon>Chitinophagales</taxon>
        <taxon>Chitinophagaceae</taxon>
        <taxon>Pseudobacter</taxon>
    </lineage>
</organism>
<dbReference type="Proteomes" id="UP001220610">
    <property type="component" value="Chromosome"/>
</dbReference>
<feature type="signal peptide" evidence="1">
    <location>
        <begin position="1"/>
        <end position="26"/>
    </location>
</feature>
<evidence type="ECO:0000259" key="2">
    <source>
        <dbReference type="Pfam" id="PF01345"/>
    </source>
</evidence>